<accession>A0AAV3ZF79</accession>
<organism evidence="1 2">
    <name type="scientific">Plakobranchus ocellatus</name>
    <dbReference type="NCBI Taxonomy" id="259542"/>
    <lineage>
        <taxon>Eukaryota</taxon>
        <taxon>Metazoa</taxon>
        <taxon>Spiralia</taxon>
        <taxon>Lophotrochozoa</taxon>
        <taxon>Mollusca</taxon>
        <taxon>Gastropoda</taxon>
        <taxon>Heterobranchia</taxon>
        <taxon>Euthyneura</taxon>
        <taxon>Panpulmonata</taxon>
        <taxon>Sacoglossa</taxon>
        <taxon>Placobranchoidea</taxon>
        <taxon>Plakobranchidae</taxon>
        <taxon>Plakobranchus</taxon>
    </lineage>
</organism>
<dbReference type="Proteomes" id="UP000735302">
    <property type="component" value="Unassembled WGS sequence"/>
</dbReference>
<evidence type="ECO:0000313" key="2">
    <source>
        <dbReference type="Proteomes" id="UP000735302"/>
    </source>
</evidence>
<sequence length="106" mass="12252">MPDILITGPSLRMLNSRNLWKYSSVPTRPFSQDTHKLMRRLSPFITVKNLLRKANDTYVAILMYWATPLQNGPAESNNLIGRKLNTKLPYILRNWQPKNPDAGQLM</sequence>
<comment type="caution">
    <text evidence="1">The sequence shown here is derived from an EMBL/GenBank/DDBJ whole genome shotgun (WGS) entry which is preliminary data.</text>
</comment>
<evidence type="ECO:0000313" key="1">
    <source>
        <dbReference type="EMBL" id="GFN92528.1"/>
    </source>
</evidence>
<reference evidence="1 2" key="1">
    <citation type="journal article" date="2021" name="Elife">
        <title>Chloroplast acquisition without the gene transfer in kleptoplastic sea slugs, Plakobranchus ocellatus.</title>
        <authorList>
            <person name="Maeda T."/>
            <person name="Takahashi S."/>
            <person name="Yoshida T."/>
            <person name="Shimamura S."/>
            <person name="Takaki Y."/>
            <person name="Nagai Y."/>
            <person name="Toyoda A."/>
            <person name="Suzuki Y."/>
            <person name="Arimoto A."/>
            <person name="Ishii H."/>
            <person name="Satoh N."/>
            <person name="Nishiyama T."/>
            <person name="Hasebe M."/>
            <person name="Maruyama T."/>
            <person name="Minagawa J."/>
            <person name="Obokata J."/>
            <person name="Shigenobu S."/>
        </authorList>
    </citation>
    <scope>NUCLEOTIDE SEQUENCE [LARGE SCALE GENOMIC DNA]</scope>
</reference>
<proteinExistence type="predicted"/>
<dbReference type="AlphaFoldDB" id="A0AAV3ZF79"/>
<protein>
    <submittedName>
        <fullName evidence="1">Pol polyprotein</fullName>
    </submittedName>
</protein>
<keyword evidence="2" id="KW-1185">Reference proteome</keyword>
<gene>
    <name evidence="1" type="ORF">PoB_001903400</name>
</gene>
<name>A0AAV3ZF79_9GAST</name>
<dbReference type="EMBL" id="BLXT01002256">
    <property type="protein sequence ID" value="GFN92528.1"/>
    <property type="molecule type" value="Genomic_DNA"/>
</dbReference>